<gene>
    <name evidence="10" type="ORF">CIRG_01408</name>
</gene>
<dbReference type="PANTHER" id="PTHR31313">
    <property type="entry name" value="TY1 ENHANCER ACTIVATOR"/>
    <property type="match status" value="1"/>
</dbReference>
<evidence type="ECO:0000313" key="10">
    <source>
        <dbReference type="EMBL" id="KMP01268.1"/>
    </source>
</evidence>
<dbReference type="InterPro" id="IPR007219">
    <property type="entry name" value="XnlR_reg_dom"/>
</dbReference>
<evidence type="ECO:0000256" key="5">
    <source>
        <dbReference type="ARBA" id="ARBA00023163"/>
    </source>
</evidence>
<dbReference type="Proteomes" id="UP000054565">
    <property type="component" value="Unassembled WGS sequence"/>
</dbReference>
<keyword evidence="4" id="KW-0238">DNA-binding</keyword>
<keyword evidence="8" id="KW-1133">Transmembrane helix</keyword>
<feature type="transmembrane region" description="Helical" evidence="8">
    <location>
        <begin position="93"/>
        <end position="115"/>
    </location>
</feature>
<keyword evidence="8" id="KW-0812">Transmembrane</keyword>
<evidence type="ECO:0000256" key="2">
    <source>
        <dbReference type="ARBA" id="ARBA00022833"/>
    </source>
</evidence>
<dbReference type="SMART" id="SM00906">
    <property type="entry name" value="Fungal_trans"/>
    <property type="match status" value="1"/>
</dbReference>
<dbReference type="EMBL" id="DS028093">
    <property type="protein sequence ID" value="KMP01268.1"/>
    <property type="molecule type" value="Genomic_DNA"/>
</dbReference>
<dbReference type="AlphaFoldDB" id="A0A0J6Y3Q7"/>
<dbReference type="GO" id="GO:0006351">
    <property type="term" value="P:DNA-templated transcription"/>
    <property type="evidence" value="ECO:0007669"/>
    <property type="project" value="InterPro"/>
</dbReference>
<keyword evidence="8" id="KW-0472">Membrane</keyword>
<name>A0A0J6Y3Q7_COCIT</name>
<evidence type="ECO:0000256" key="7">
    <source>
        <dbReference type="SAM" id="MobiDB-lite"/>
    </source>
</evidence>
<organism evidence="10 11">
    <name type="scientific">Coccidioides immitis RMSCC 2394</name>
    <dbReference type="NCBI Taxonomy" id="404692"/>
    <lineage>
        <taxon>Eukaryota</taxon>
        <taxon>Fungi</taxon>
        <taxon>Dikarya</taxon>
        <taxon>Ascomycota</taxon>
        <taxon>Pezizomycotina</taxon>
        <taxon>Eurotiomycetes</taxon>
        <taxon>Eurotiomycetidae</taxon>
        <taxon>Onygenales</taxon>
        <taxon>Onygenaceae</taxon>
        <taxon>Coccidioides</taxon>
    </lineage>
</organism>
<feature type="region of interest" description="Disordered" evidence="7">
    <location>
        <begin position="230"/>
        <end position="252"/>
    </location>
</feature>
<keyword evidence="5" id="KW-0804">Transcription</keyword>
<dbReference type="OrthoDB" id="2154091at2759"/>
<dbReference type="Pfam" id="PF04082">
    <property type="entry name" value="Fungal_trans"/>
    <property type="match status" value="1"/>
</dbReference>
<accession>A0A0J6Y3Q7</accession>
<keyword evidence="1" id="KW-0479">Metal-binding</keyword>
<evidence type="ECO:0000256" key="8">
    <source>
        <dbReference type="SAM" id="Phobius"/>
    </source>
</evidence>
<sequence>MASGSYQPQRYGWLRQRQEVPFSGGLRLIPIAMPRQRVCPISILDAPVEPVGSPSRSKKGGLVSLSANNAFPRRAERRSRPVISRRVKIRVRIYIILYILGGELNVSVMPVFVLWNGDLESIKSLSRRCRSAGGIQVLDAGFVSFASPNYTQKLFHARQGGEEGKAHHNGLRPHDCTYLRGPDRRKVSKVAASQLINRVLLLEDTLRKHNIPVPVPTSTLDCHAYLVRRQGPSQAPPSPDQHPRSTHLGSLGHEIGTYSHRLDGRTTIPTTQHLGGCIDDELDQLSKRLGSLRVAEDGQLRYYGATSNMHLLNEAPGPQADSAPFCGYDADTCLAQAGVGHTVPRELEDHLIGLYFAWENPFIHVVDEDVFLNTRARTLSQSTTDPKSQSPYYNQVLVNAMCSIGSAFTDRIILELPSPLAEFFGRRARVLLDADMDSPSVATVQALVIMSAHEAAVMRDARGWLYSGMAMRLAVDLALHMDPDPYVKKGTMDQHDVVARRVAFWGTFLVDLGWSYYVGRLTMHINLDGVTVPKPSHKSGKSRAWTHYTDEAIQPFNEPAPRQYPDTIDHVLEHQVSLYVIMAQLQKIFNDIKLHSRGIVNSSTKKVTRDLIHWRQSLPPEISTESIFQSSITLPHTLLLHMQYHEVMIFANHPLIAGASGAMTTDIREGCAESARAIALILQIYKQQWSLRRMNIQGVHMIFSATLVHLLLSCTSEDSSTREAAVNDLKVCCEALKELSIAFRSATRALDSIAKTKEKWQASLDNPDMDPTLKTYFQVQQPISDPKIWQAVDEVICQEQNMHQSDPQLDDVSWLDGWMAMQAMTADPFALGLA</sequence>
<evidence type="ECO:0000256" key="1">
    <source>
        <dbReference type="ARBA" id="ARBA00022723"/>
    </source>
</evidence>
<evidence type="ECO:0000256" key="3">
    <source>
        <dbReference type="ARBA" id="ARBA00023015"/>
    </source>
</evidence>
<dbReference type="CDD" id="cd12148">
    <property type="entry name" value="fungal_TF_MHR"/>
    <property type="match status" value="1"/>
</dbReference>
<reference evidence="11" key="1">
    <citation type="journal article" date="2010" name="Genome Res.">
        <title>Population genomic sequencing of Coccidioides fungi reveals recent hybridization and transposon control.</title>
        <authorList>
            <person name="Neafsey D.E."/>
            <person name="Barker B.M."/>
            <person name="Sharpton T.J."/>
            <person name="Stajich J.E."/>
            <person name="Park D.J."/>
            <person name="Whiston E."/>
            <person name="Hung C.-Y."/>
            <person name="McMahan C."/>
            <person name="White J."/>
            <person name="Sykes S."/>
            <person name="Heiman D."/>
            <person name="Young S."/>
            <person name="Zeng Q."/>
            <person name="Abouelleil A."/>
            <person name="Aftuck L."/>
            <person name="Bessette D."/>
            <person name="Brown A."/>
            <person name="FitzGerald M."/>
            <person name="Lui A."/>
            <person name="Macdonald J.P."/>
            <person name="Priest M."/>
            <person name="Orbach M.J."/>
            <person name="Galgiani J.N."/>
            <person name="Kirkland T.N."/>
            <person name="Cole G.T."/>
            <person name="Birren B.W."/>
            <person name="Henn M.R."/>
            <person name="Taylor J.W."/>
            <person name="Rounsley S.D."/>
        </authorList>
    </citation>
    <scope>NUCLEOTIDE SEQUENCE [LARGE SCALE GENOMIC DNA]</scope>
    <source>
        <strain evidence="11">RMSCC 2394</strain>
    </source>
</reference>
<proteinExistence type="predicted"/>
<evidence type="ECO:0000256" key="6">
    <source>
        <dbReference type="ARBA" id="ARBA00023242"/>
    </source>
</evidence>
<dbReference type="PANTHER" id="PTHR31313:SF77">
    <property type="entry name" value="ZN(II)2CYS6 TRANSCRIPTION FACTOR (EUROFUNG)"/>
    <property type="match status" value="1"/>
</dbReference>
<protein>
    <recommendedName>
        <fullName evidence="9">Xylanolytic transcriptional activator regulatory domain-containing protein</fullName>
    </recommendedName>
</protein>
<keyword evidence="2" id="KW-0862">Zinc</keyword>
<evidence type="ECO:0000259" key="9">
    <source>
        <dbReference type="SMART" id="SM00906"/>
    </source>
</evidence>
<dbReference type="InterPro" id="IPR051615">
    <property type="entry name" value="Transcr_Regulatory_Elem"/>
</dbReference>
<evidence type="ECO:0000313" key="11">
    <source>
        <dbReference type="Proteomes" id="UP000054565"/>
    </source>
</evidence>
<dbReference type="GO" id="GO:0003677">
    <property type="term" value="F:DNA binding"/>
    <property type="evidence" value="ECO:0007669"/>
    <property type="project" value="UniProtKB-KW"/>
</dbReference>
<dbReference type="STRING" id="404692.A0A0J6Y3Q7"/>
<keyword evidence="3" id="KW-0805">Transcription regulation</keyword>
<keyword evidence="6" id="KW-0539">Nucleus</keyword>
<evidence type="ECO:0000256" key="4">
    <source>
        <dbReference type="ARBA" id="ARBA00023125"/>
    </source>
</evidence>
<dbReference type="GO" id="GO:0008270">
    <property type="term" value="F:zinc ion binding"/>
    <property type="evidence" value="ECO:0007669"/>
    <property type="project" value="InterPro"/>
</dbReference>
<feature type="domain" description="Xylanolytic transcriptional activator regulatory" evidence="9">
    <location>
        <begin position="463"/>
        <end position="541"/>
    </location>
</feature>